<gene>
    <name evidence="5" type="ORF">GCM10011322_37640</name>
</gene>
<comment type="caution">
    <text evidence="5">The sequence shown here is derived from an EMBL/GenBank/DDBJ whole genome shotgun (WGS) entry which is preliminary data.</text>
</comment>
<dbReference type="GO" id="GO:0016757">
    <property type="term" value="F:glycosyltransferase activity"/>
    <property type="evidence" value="ECO:0007669"/>
    <property type="project" value="UniProtKB-KW"/>
</dbReference>
<evidence type="ECO:0000256" key="2">
    <source>
        <dbReference type="ARBA" id="ARBA00022679"/>
    </source>
</evidence>
<name>A0A917QEN3_9HYPH</name>
<dbReference type="EMBL" id="BMMF01000012">
    <property type="protein sequence ID" value="GGK47044.1"/>
    <property type="molecule type" value="Genomic_DNA"/>
</dbReference>
<dbReference type="SUPFAM" id="SSF53756">
    <property type="entry name" value="UDP-Glycosyltransferase/glycogen phosphorylase"/>
    <property type="match status" value="1"/>
</dbReference>
<reference evidence="5 6" key="1">
    <citation type="journal article" date="2014" name="Int. J. Syst. Evol. Microbiol.">
        <title>Complete genome sequence of Corynebacterium casei LMG S-19264T (=DSM 44701T), isolated from a smear-ripened cheese.</title>
        <authorList>
            <consortium name="US DOE Joint Genome Institute (JGI-PGF)"/>
            <person name="Walter F."/>
            <person name="Albersmeier A."/>
            <person name="Kalinowski J."/>
            <person name="Ruckert C."/>
        </authorList>
    </citation>
    <scope>NUCLEOTIDE SEQUENCE [LARGE SCALE GENOMIC DNA]</scope>
    <source>
        <strain evidence="5 6">CGMCC 1.9161</strain>
    </source>
</reference>
<proteinExistence type="predicted"/>
<feature type="domain" description="Glycosyltransferase subfamily 4-like N-terminal" evidence="4">
    <location>
        <begin position="15"/>
        <end position="175"/>
    </location>
</feature>
<dbReference type="PANTHER" id="PTHR12526:SF510">
    <property type="entry name" value="D-INOSITOL 3-PHOSPHATE GLYCOSYLTRANSFERASE"/>
    <property type="match status" value="1"/>
</dbReference>
<evidence type="ECO:0000313" key="5">
    <source>
        <dbReference type="EMBL" id="GGK47044.1"/>
    </source>
</evidence>
<dbReference type="Proteomes" id="UP000600449">
    <property type="component" value="Unassembled WGS sequence"/>
</dbReference>
<keyword evidence="6" id="KW-1185">Reference proteome</keyword>
<protein>
    <submittedName>
        <fullName evidence="5">Glycosyl transferase family 1</fullName>
    </submittedName>
</protein>
<sequence>MKVMLAARAIGDVAGGVERMVLAIGAGLAARGVEVELLTWDPQHATAFYPIPPEIVWHRVADGDPGVRAGLRRRLLRARRLRDLVRERRPDVVVAFQDGPFRALRAYLAGIDVPVVAAERNAPSRFDHLRRGRVERAIVFASFHAAAAVVVQSASYVSLYPRTLAGRIAVVPNPVAAASAPREPVRDDRAVSRRRTLLSVGRLSYQKNHAVLVRAFARMAASHPEWDLVILGDGEERAHLERLVQDLGIAHRVALPGVRPDPERAYASADLFCLASRWEGFPNALAEAAAHGLASVAFSGCAGVDSIIAHERSGLLAPGNADERSLAEALDRAMGAPELRERLGREAARVVEAYAPDAIFDRWLALLERIARDRR</sequence>
<dbReference type="Pfam" id="PF13439">
    <property type="entry name" value="Glyco_transf_4"/>
    <property type="match status" value="1"/>
</dbReference>
<dbReference type="PANTHER" id="PTHR12526">
    <property type="entry name" value="GLYCOSYLTRANSFERASE"/>
    <property type="match status" value="1"/>
</dbReference>
<organism evidence="5 6">
    <name type="scientific">Salinarimonas ramus</name>
    <dbReference type="NCBI Taxonomy" id="690164"/>
    <lineage>
        <taxon>Bacteria</taxon>
        <taxon>Pseudomonadati</taxon>
        <taxon>Pseudomonadota</taxon>
        <taxon>Alphaproteobacteria</taxon>
        <taxon>Hyphomicrobiales</taxon>
        <taxon>Salinarimonadaceae</taxon>
        <taxon>Salinarimonas</taxon>
    </lineage>
</organism>
<accession>A0A917QEN3</accession>
<feature type="domain" description="Glycosyl transferase family 1" evidence="3">
    <location>
        <begin position="192"/>
        <end position="348"/>
    </location>
</feature>
<evidence type="ECO:0000256" key="1">
    <source>
        <dbReference type="ARBA" id="ARBA00022676"/>
    </source>
</evidence>
<keyword evidence="1" id="KW-0328">Glycosyltransferase</keyword>
<dbReference type="RefSeq" id="WP_188914804.1">
    <property type="nucleotide sequence ID" value="NZ_BMMF01000012.1"/>
</dbReference>
<keyword evidence="2 5" id="KW-0808">Transferase</keyword>
<evidence type="ECO:0000313" key="6">
    <source>
        <dbReference type="Proteomes" id="UP000600449"/>
    </source>
</evidence>
<dbReference type="InterPro" id="IPR028098">
    <property type="entry name" value="Glyco_trans_4-like_N"/>
</dbReference>
<dbReference type="AlphaFoldDB" id="A0A917QEN3"/>
<evidence type="ECO:0000259" key="3">
    <source>
        <dbReference type="Pfam" id="PF00534"/>
    </source>
</evidence>
<dbReference type="Gene3D" id="3.40.50.2000">
    <property type="entry name" value="Glycogen Phosphorylase B"/>
    <property type="match status" value="2"/>
</dbReference>
<dbReference type="Pfam" id="PF00534">
    <property type="entry name" value="Glycos_transf_1"/>
    <property type="match status" value="1"/>
</dbReference>
<dbReference type="InterPro" id="IPR001296">
    <property type="entry name" value="Glyco_trans_1"/>
</dbReference>
<evidence type="ECO:0000259" key="4">
    <source>
        <dbReference type="Pfam" id="PF13439"/>
    </source>
</evidence>